<feature type="region of interest" description="Disordered" evidence="11">
    <location>
        <begin position="1"/>
        <end position="190"/>
    </location>
</feature>
<feature type="compositionally biased region" description="Low complexity" evidence="11">
    <location>
        <begin position="571"/>
        <end position="587"/>
    </location>
</feature>
<feature type="compositionally biased region" description="Gly residues" evidence="11">
    <location>
        <begin position="1297"/>
        <end position="1326"/>
    </location>
</feature>
<keyword evidence="8" id="KW-0539">Nucleus</keyword>
<feature type="compositionally biased region" description="Basic and acidic residues" evidence="11">
    <location>
        <begin position="115"/>
        <end position="126"/>
    </location>
</feature>
<dbReference type="PROSITE" id="PS50112">
    <property type="entry name" value="PAS"/>
    <property type="match status" value="1"/>
</dbReference>
<keyword evidence="3" id="KW-0963">Cytoplasm</keyword>
<reference evidence="13" key="3">
    <citation type="submission" date="2025-09" db="UniProtKB">
        <authorList>
            <consortium name="Ensembl"/>
        </authorList>
    </citation>
    <scope>IDENTIFICATION</scope>
</reference>
<evidence type="ECO:0000256" key="11">
    <source>
        <dbReference type="SAM" id="MobiDB-lite"/>
    </source>
</evidence>
<keyword evidence="6" id="KW-0090">Biological rhythms</keyword>
<feature type="region of interest" description="Disordered" evidence="11">
    <location>
        <begin position="1466"/>
        <end position="1507"/>
    </location>
</feature>
<dbReference type="InterPro" id="IPR035965">
    <property type="entry name" value="PAS-like_dom_sf"/>
</dbReference>
<dbReference type="PANTHER" id="PTHR11269">
    <property type="entry name" value="PERIOD CIRCADIAN PROTEIN"/>
    <property type="match status" value="1"/>
</dbReference>
<evidence type="ECO:0000256" key="4">
    <source>
        <dbReference type="ARBA" id="ARBA00022737"/>
    </source>
</evidence>
<evidence type="ECO:0000256" key="3">
    <source>
        <dbReference type="ARBA" id="ARBA00022490"/>
    </source>
</evidence>
<dbReference type="Pfam" id="PF12114">
    <property type="entry name" value="Period_C"/>
    <property type="match status" value="1"/>
</dbReference>
<dbReference type="Proteomes" id="UP000472276">
    <property type="component" value="Unassembled WGS sequence"/>
</dbReference>
<dbReference type="Gene3D" id="3.30.450.20">
    <property type="entry name" value="PAS domain"/>
    <property type="match status" value="2"/>
</dbReference>
<dbReference type="InterPro" id="IPR057310">
    <property type="entry name" value="PER1-3_bHLH"/>
</dbReference>
<dbReference type="GO" id="GO:0000976">
    <property type="term" value="F:transcription cis-regulatory region binding"/>
    <property type="evidence" value="ECO:0007669"/>
    <property type="project" value="TreeGrafter"/>
</dbReference>
<feature type="region of interest" description="Disordered" evidence="11">
    <location>
        <begin position="987"/>
        <end position="1018"/>
    </location>
</feature>
<evidence type="ECO:0000313" key="13">
    <source>
        <dbReference type="Ensembl" id="ENSOABP00000065021.1"/>
    </source>
</evidence>
<feature type="compositionally biased region" description="Polar residues" evidence="11">
    <location>
        <begin position="172"/>
        <end position="189"/>
    </location>
</feature>
<feature type="domain" description="PAS" evidence="12">
    <location>
        <begin position="430"/>
        <end position="473"/>
    </location>
</feature>
<organism evidence="13 14">
    <name type="scientific">Oreochromis aureus</name>
    <name type="common">Israeli tilapia</name>
    <name type="synonym">Chromis aureus</name>
    <dbReference type="NCBI Taxonomy" id="47969"/>
    <lineage>
        <taxon>Eukaryota</taxon>
        <taxon>Metazoa</taxon>
        <taxon>Chordata</taxon>
        <taxon>Craniata</taxon>
        <taxon>Vertebrata</taxon>
        <taxon>Euteleostomi</taxon>
        <taxon>Actinopterygii</taxon>
        <taxon>Neopterygii</taxon>
        <taxon>Teleostei</taxon>
        <taxon>Neoteleostei</taxon>
        <taxon>Acanthomorphata</taxon>
        <taxon>Ovalentaria</taxon>
        <taxon>Cichlomorphae</taxon>
        <taxon>Cichliformes</taxon>
        <taxon>Cichlidae</taxon>
        <taxon>African cichlids</taxon>
        <taxon>Pseudocrenilabrinae</taxon>
        <taxon>Oreochromini</taxon>
        <taxon>Oreochromis</taxon>
    </lineage>
</organism>
<protein>
    <recommendedName>
        <fullName evidence="9">Period circadian protein homolog 2</fullName>
    </recommendedName>
    <alternativeName>
        <fullName evidence="10">Circadian clock protein PERIOD 2</fullName>
    </alternativeName>
</protein>
<feature type="compositionally biased region" description="Basic and acidic residues" evidence="11">
    <location>
        <begin position="1208"/>
        <end position="1217"/>
    </location>
</feature>
<feature type="compositionally biased region" description="Pro residues" evidence="11">
    <location>
        <begin position="987"/>
        <end position="997"/>
    </location>
</feature>
<dbReference type="GO" id="GO:0005634">
    <property type="term" value="C:nucleus"/>
    <property type="evidence" value="ECO:0007669"/>
    <property type="project" value="UniProtKB-SubCell"/>
</dbReference>
<evidence type="ECO:0000256" key="8">
    <source>
        <dbReference type="ARBA" id="ARBA00023242"/>
    </source>
</evidence>
<feature type="region of interest" description="Disordered" evidence="11">
    <location>
        <begin position="561"/>
        <end position="605"/>
    </location>
</feature>
<dbReference type="InterPro" id="IPR013655">
    <property type="entry name" value="PAS_fold_3"/>
</dbReference>
<gene>
    <name evidence="13" type="primary">PER2</name>
</gene>
<keyword evidence="7" id="KW-0804">Transcription</keyword>
<dbReference type="Pfam" id="PF23170">
    <property type="entry name" value="bHLH_PER"/>
    <property type="match status" value="1"/>
</dbReference>
<sequence>MSEDSDPKHYLYSTLDGRERNRERAGLHVEEAQGTPCSSVSQLHRMASYSEGCGGQDGVELEPELGLASEGSDSSHEHPASLGSPHDDRKRPRPPLHEDVEMGGSGSSGSGTESHGNESHGNESHGNESVGSSNGNGKDSALMESSGSNKSSNSHSPSPPSSSNAFSLVSSEQDNPSTSGCSSEQSAKAKTQKELFKTLKELKMHLPSEKRSKGKSSTVNTLKYALRCIKQVKANEEYYQMLMINDSQPPGFDVTSYTIEEINSITSEYTLKNTDIFAVAVSLITGKIVYISDQAASILNCKREVFDNAKFVEFLTPQDVSVFYSFTTPYRLPSWSMCTGAESSPTECMQEKSFFCRISGGKDRKGDLQYYPFRMTPYLMKVQDTELAEEQFCCLLLAERVHSGYEAPRIPSDKRIFTTTHTPNCVFQDVDERAVPLLGYLPQDLIGTPVLLNLHPNDRPLMLAIHRKILQYAGQPFDHSSIRFCARNGEYITIDTSWSSFVNPWSRKVSFVIGRHKVRMGPVNEDVFAAPAFHGGKIMDSDVQEISEQIHRLLLQPVHNMGSSGYGSHGSNGSHEQLVSISSSSESNGNITAGNTAEDTGKTKPARTFQEVCKGVHMLRNQDPQISLHSPSPTPSPSLPKHEQKKTSETLAAQRCSTVRPKDSALPLQARDSTAASMEDFTYKDQTVCSYQQISCLDSVIRYLESCNIPITVKRKYQFSSNTTSSNSDNDKKGSEDGMQVPQDTNADPLMLDSQSGLSNMKALKKPPSGAAAVVGGPLAPLTLPSKAESVVSITSQCSYSSTIVHVGDKKPQPESEIIEDVAESPAPPALPVSMVSPPSQEKEAYKRLGLTKQVLAAHTQKEEQAFLNRCRELRSSRSFQRDCSTYLHKHRGPPNVEESPGPRGTAKQGTVRPETTAKKGNRNRKSKKPRMKHPDSSDSAVSNRKPRPPLQGLNQTSWSPSEASQSAFNVSYPTMVPAYPLYPPTPAAPAQAPRPDPSLSTGFGEGQSTQAPPTAPPFPAPIVTPVVALVLPNYLFPQIGQIGAAPRPAFFPEQAQPQPSFATQQPFQPPQPAYTIQTQPPFTSQQPFPVQTAFTPQQPFQAAQTPYTTQQPFQAAQAAFATQQPFTAQPSFPMQAQFVAQAPFPPQPFPYTLSSEPPKTPAAEPREGAASRSSTPASGAREPPTSPPLFESRCSSPLQLNLLSMEEGQRSVERQDTTVASAGGQGGSAATASVGVGTTGEKNGGAAKSDSQQQVESPGDRAHSDGNSSSCDLLDILLQEQEDSHSGTGSATSGSMGSGSGSGLGSGLGSGCIGCGTSASGGSGSRTGSSNTSKYFGSVDSLEHDPKSKNKMRGEGGSEGGKPQDKVSSQGEGEHFIKYALQEPLWLLMANVDDKVMMTYQMPSRDIQRVLREDKERLRQMQKSQPHFTSDQRRELVEEHPWMRRGGLPAAINVKECVYCEDAAAAPIEEDLPDMDMGELGEELSREGQNTQSQSGEPQPQPESGS</sequence>
<dbReference type="FunFam" id="3.30.450.20:FF:000004">
    <property type="entry name" value="Period circadian protein homolog 3"/>
    <property type="match status" value="1"/>
</dbReference>
<evidence type="ECO:0000256" key="10">
    <source>
        <dbReference type="ARBA" id="ARBA00042893"/>
    </source>
</evidence>
<keyword evidence="4" id="KW-0677">Repeat</keyword>
<dbReference type="InterPro" id="IPR050760">
    <property type="entry name" value="Period_circadian_regulator"/>
</dbReference>
<feature type="region of interest" description="Disordered" evidence="11">
    <location>
        <begin position="719"/>
        <end position="754"/>
    </location>
</feature>
<evidence type="ECO:0000256" key="7">
    <source>
        <dbReference type="ARBA" id="ARBA00023163"/>
    </source>
</evidence>
<dbReference type="CDD" id="cd00130">
    <property type="entry name" value="PAS"/>
    <property type="match status" value="1"/>
</dbReference>
<feature type="region of interest" description="Disordered" evidence="11">
    <location>
        <begin position="624"/>
        <end position="670"/>
    </location>
</feature>
<feature type="compositionally biased region" description="Low complexity" evidence="11">
    <location>
        <begin position="1493"/>
        <end position="1507"/>
    </location>
</feature>
<feature type="compositionally biased region" description="Low complexity" evidence="11">
    <location>
        <begin position="1287"/>
        <end position="1296"/>
    </location>
</feature>
<reference evidence="13" key="2">
    <citation type="submission" date="2025-08" db="UniProtKB">
        <authorList>
            <consortium name="Ensembl"/>
        </authorList>
    </citation>
    <scope>IDENTIFICATION</scope>
</reference>
<evidence type="ECO:0000256" key="1">
    <source>
        <dbReference type="ARBA" id="ARBA00004123"/>
    </source>
</evidence>
<dbReference type="GO" id="GO:0032922">
    <property type="term" value="P:circadian regulation of gene expression"/>
    <property type="evidence" value="ECO:0007669"/>
    <property type="project" value="TreeGrafter"/>
</dbReference>
<feature type="compositionally biased region" description="Basic residues" evidence="11">
    <location>
        <begin position="920"/>
        <end position="932"/>
    </location>
</feature>
<dbReference type="PANTHER" id="PTHR11269:SF9">
    <property type="entry name" value="PERIOD CIRCADIAN PROTEIN HOMOLOG 2"/>
    <property type="match status" value="1"/>
</dbReference>
<feature type="compositionally biased region" description="Low complexity" evidence="11">
    <location>
        <begin position="145"/>
        <end position="171"/>
    </location>
</feature>
<proteinExistence type="predicted"/>
<feature type="region of interest" description="Disordered" evidence="11">
    <location>
        <begin position="1144"/>
        <end position="1372"/>
    </location>
</feature>
<dbReference type="InterPro" id="IPR048814">
    <property type="entry name" value="Per1-3_PAS-A"/>
</dbReference>
<feature type="compositionally biased region" description="Basic and acidic residues" evidence="11">
    <location>
        <begin position="73"/>
        <end position="100"/>
    </location>
</feature>
<dbReference type="GO" id="GO:0043153">
    <property type="term" value="P:entrainment of circadian clock by photoperiod"/>
    <property type="evidence" value="ECO:0007669"/>
    <property type="project" value="TreeGrafter"/>
</dbReference>
<keyword evidence="5" id="KW-0805">Transcription regulation</keyword>
<feature type="compositionally biased region" description="Low complexity" evidence="11">
    <location>
        <begin position="127"/>
        <end position="137"/>
    </location>
</feature>
<dbReference type="GO" id="GO:0005737">
    <property type="term" value="C:cytoplasm"/>
    <property type="evidence" value="ECO:0007669"/>
    <property type="project" value="UniProtKB-SubCell"/>
</dbReference>
<dbReference type="InterPro" id="IPR000014">
    <property type="entry name" value="PAS"/>
</dbReference>
<feature type="region of interest" description="Disordered" evidence="11">
    <location>
        <begin position="885"/>
        <end position="963"/>
    </location>
</feature>
<keyword evidence="14" id="KW-1185">Reference proteome</keyword>
<feature type="compositionally biased region" description="Polar residues" evidence="11">
    <location>
        <begin position="953"/>
        <end position="963"/>
    </location>
</feature>
<dbReference type="FunFam" id="3.30.450.20:FF:000013">
    <property type="entry name" value="Period circadian protein homolog 2"/>
    <property type="match status" value="1"/>
</dbReference>
<feature type="compositionally biased region" description="Acidic residues" evidence="11">
    <location>
        <begin position="1469"/>
        <end position="1483"/>
    </location>
</feature>
<dbReference type="Pfam" id="PF08447">
    <property type="entry name" value="PAS_3"/>
    <property type="match status" value="1"/>
</dbReference>
<reference evidence="14" key="1">
    <citation type="submission" date="2020-03" db="EMBL/GenBank/DDBJ databases">
        <title>Evolution of repeat sequences and sex chromosomes of tilapia species revealed by chromosome-level genomes.</title>
        <authorList>
            <person name="Xu L."/>
            <person name="Tao W."/>
            <person name="Wang D."/>
            <person name="Zhou Q."/>
        </authorList>
    </citation>
    <scope>NUCLEOTIDE SEQUENCE [LARGE SCALE GENOMIC DNA]</scope>
    <source>
        <strain evidence="14">Israel</strain>
    </source>
</reference>
<feature type="compositionally biased region" description="Polar residues" evidence="11">
    <location>
        <begin position="1194"/>
        <end position="1203"/>
    </location>
</feature>
<dbReference type="Ensembl" id="ENSOABT00000081477.1">
    <property type="protein sequence ID" value="ENSOABP00000065021.1"/>
    <property type="gene ID" value="ENSOABG00000017441.2"/>
</dbReference>
<dbReference type="Pfam" id="PF21353">
    <property type="entry name" value="Per3-like_PAS-A"/>
    <property type="match status" value="1"/>
</dbReference>
<dbReference type="GO" id="GO:0001222">
    <property type="term" value="F:transcription corepressor binding"/>
    <property type="evidence" value="ECO:0007669"/>
    <property type="project" value="TreeGrafter"/>
</dbReference>
<evidence type="ECO:0000256" key="5">
    <source>
        <dbReference type="ARBA" id="ARBA00023015"/>
    </source>
</evidence>
<dbReference type="GO" id="GO:0000122">
    <property type="term" value="P:negative regulation of transcription by RNA polymerase II"/>
    <property type="evidence" value="ECO:0007669"/>
    <property type="project" value="TreeGrafter"/>
</dbReference>
<evidence type="ECO:0000256" key="2">
    <source>
        <dbReference type="ARBA" id="ARBA00004496"/>
    </source>
</evidence>
<evidence type="ECO:0000256" key="9">
    <source>
        <dbReference type="ARBA" id="ARBA00039684"/>
    </source>
</evidence>
<dbReference type="InterPro" id="IPR022728">
    <property type="entry name" value="Period_circadian-like_C"/>
</dbReference>
<accession>A0AAZ1XAE6</accession>
<feature type="compositionally biased region" description="Basic and acidic residues" evidence="11">
    <location>
        <begin position="1342"/>
        <end position="1357"/>
    </location>
</feature>
<evidence type="ECO:0000256" key="6">
    <source>
        <dbReference type="ARBA" id="ARBA00023108"/>
    </source>
</evidence>
<feature type="compositionally biased region" description="Basic and acidic residues" evidence="11">
    <location>
        <begin position="16"/>
        <end position="31"/>
    </location>
</feature>
<dbReference type="SMART" id="SM00091">
    <property type="entry name" value="PAS"/>
    <property type="match status" value="2"/>
</dbReference>
<name>A0AAZ1XAE6_OREAU</name>
<evidence type="ECO:0000259" key="12">
    <source>
        <dbReference type="PROSITE" id="PS50112"/>
    </source>
</evidence>
<dbReference type="SUPFAM" id="SSF55785">
    <property type="entry name" value="PYP-like sensor domain (PAS domain)"/>
    <property type="match status" value="1"/>
</dbReference>
<feature type="compositionally biased region" description="Polar residues" evidence="11">
    <location>
        <begin position="588"/>
        <end position="598"/>
    </location>
</feature>
<feature type="compositionally biased region" description="Low complexity" evidence="11">
    <location>
        <begin position="1218"/>
        <end position="1241"/>
    </location>
</feature>
<evidence type="ECO:0000313" key="14">
    <source>
        <dbReference type="Proteomes" id="UP000472276"/>
    </source>
</evidence>
<comment type="subcellular location">
    <subcellularLocation>
        <location evidence="2">Cytoplasm</location>
    </subcellularLocation>
    <subcellularLocation>
        <location evidence="1">Nucleus</location>
    </subcellularLocation>
</comment>